<dbReference type="KEGG" id="aaco:K1I37_03240"/>
<gene>
    <name evidence="3" type="ORF">K1I37_03240</name>
</gene>
<organism evidence="3 4">
    <name type="scientific">Alicyclobacillus acidoterrestris (strain ATCC 49025 / DSM 3922 / CIP 106132 / NCIMB 13137 / GD3B)</name>
    <dbReference type="NCBI Taxonomy" id="1356854"/>
    <lineage>
        <taxon>Bacteria</taxon>
        <taxon>Bacillati</taxon>
        <taxon>Bacillota</taxon>
        <taxon>Bacilli</taxon>
        <taxon>Bacillales</taxon>
        <taxon>Alicyclobacillaceae</taxon>
        <taxon>Alicyclobacillus</taxon>
    </lineage>
</organism>
<dbReference type="RefSeq" id="WP_021298459.1">
    <property type="nucleotide sequence ID" value="NZ_AURB01000191.1"/>
</dbReference>
<proteinExistence type="predicted"/>
<name>T0CW99_ALIAG</name>
<dbReference type="EMBL" id="CP080467">
    <property type="protein sequence ID" value="UNO49575.1"/>
    <property type="molecule type" value="Genomic_DNA"/>
</dbReference>
<sequence length="215" mass="22608">MKTNYKWLAAGVTFALLITTGCGAETANPPAKSTSGSSSANAANSTNVTNSTSDNSTASSNNGTGANAGNNTTNANSSTENSTYVSYTNSRYGFALRVPEQFVKQAPPADGDGQSWNSPDNAMQVRAYGQYNVNNDTVKSTLASLTTGKQATYQQTNQNWGVVSGTDGNQIFYDKVYVGATSVYILTMEYPASDKSQYASVVTNIANSFQPGSLK</sequence>
<dbReference type="OrthoDB" id="1957749at2"/>
<dbReference type="AlphaFoldDB" id="T0CW99"/>
<feature type="region of interest" description="Disordered" evidence="1">
    <location>
        <begin position="27"/>
        <end position="82"/>
    </location>
</feature>
<evidence type="ECO:0000256" key="2">
    <source>
        <dbReference type="SAM" id="SignalP"/>
    </source>
</evidence>
<feature type="compositionally biased region" description="Low complexity" evidence="1">
    <location>
        <begin position="33"/>
        <end position="82"/>
    </location>
</feature>
<evidence type="ECO:0000313" key="4">
    <source>
        <dbReference type="Proteomes" id="UP000829401"/>
    </source>
</evidence>
<dbReference type="Proteomes" id="UP000829401">
    <property type="component" value="Chromosome"/>
</dbReference>
<dbReference type="eggNOG" id="COG0515">
    <property type="taxonomic scope" value="Bacteria"/>
</dbReference>
<reference evidence="4" key="1">
    <citation type="journal article" date="2022" name="G3 (Bethesda)">
        <title>Unveiling the complete genome sequence of Alicyclobacillus acidoterrestris DSM 3922T, a taint-producing strain.</title>
        <authorList>
            <person name="Leonardo I.C."/>
            <person name="Barreto Crespo M.T."/>
            <person name="Gaspar F.B."/>
        </authorList>
    </citation>
    <scope>NUCLEOTIDE SEQUENCE [LARGE SCALE GENOMIC DNA]</scope>
    <source>
        <strain evidence="4">DSM 3922</strain>
    </source>
</reference>
<accession>T0CW99</accession>
<dbReference type="PROSITE" id="PS51257">
    <property type="entry name" value="PROKAR_LIPOPROTEIN"/>
    <property type="match status" value="1"/>
</dbReference>
<dbReference type="STRING" id="1356854.N007_16610"/>
<feature type="chain" id="PRO_5044213587" evidence="2">
    <location>
        <begin position="25"/>
        <end position="215"/>
    </location>
</feature>
<feature type="signal peptide" evidence="2">
    <location>
        <begin position="1"/>
        <end position="24"/>
    </location>
</feature>
<keyword evidence="2" id="KW-0732">Signal</keyword>
<accession>A0A9E6ZG18</accession>
<evidence type="ECO:0000256" key="1">
    <source>
        <dbReference type="SAM" id="MobiDB-lite"/>
    </source>
</evidence>
<evidence type="ECO:0000313" key="3">
    <source>
        <dbReference type="EMBL" id="UNO49575.1"/>
    </source>
</evidence>
<keyword evidence="4" id="KW-1185">Reference proteome</keyword>
<protein>
    <submittedName>
        <fullName evidence="3">Uncharacterized protein</fullName>
    </submittedName>
</protein>